<dbReference type="OrthoDB" id="851737at2759"/>
<dbReference type="PANTHER" id="PTHR31672:SF13">
    <property type="entry name" value="F-BOX PROTEIN CPR30-LIKE"/>
    <property type="match status" value="1"/>
</dbReference>
<protein>
    <recommendedName>
        <fullName evidence="1">F-box domain-containing protein</fullName>
    </recommendedName>
</protein>
<dbReference type="EMBL" id="KK914309">
    <property type="protein sequence ID" value="KDP42172.1"/>
    <property type="molecule type" value="Genomic_DNA"/>
</dbReference>
<dbReference type="InterPro" id="IPR006527">
    <property type="entry name" value="F-box-assoc_dom_typ1"/>
</dbReference>
<dbReference type="Proteomes" id="UP000027138">
    <property type="component" value="Unassembled WGS sequence"/>
</dbReference>
<dbReference type="PROSITE" id="PS50181">
    <property type="entry name" value="FBOX"/>
    <property type="match status" value="1"/>
</dbReference>
<dbReference type="Gene3D" id="1.20.1280.50">
    <property type="match status" value="1"/>
</dbReference>
<dbReference type="Pfam" id="PF00646">
    <property type="entry name" value="F-box"/>
    <property type="match status" value="1"/>
</dbReference>
<evidence type="ECO:0000313" key="3">
    <source>
        <dbReference type="Proteomes" id="UP000027138"/>
    </source>
</evidence>
<dbReference type="PANTHER" id="PTHR31672">
    <property type="entry name" value="BNACNNG10540D PROTEIN"/>
    <property type="match status" value="1"/>
</dbReference>
<accession>A0A067L171</accession>
<dbReference type="AlphaFoldDB" id="A0A067L171"/>
<evidence type="ECO:0000313" key="2">
    <source>
        <dbReference type="EMBL" id="KDP42172.1"/>
    </source>
</evidence>
<proteinExistence type="predicted"/>
<sequence>MKRRTTNTTLPPDLINEIFLWLPVKPLLRFRCVSKTLCSLIDSLDFIKQHLERSTETETNRKLIIHEHRPYNIPGWERPKDIYAIDFDKEPQEPRELNHPFKEIRMHTTIYGSCNGLLLLLIKKRLAIWNPFTRQCKKLPLSPLCLWNCAFGLGYDYASDDYKVVKISGIANLNRVWVFSLKSNSWRILPDFPYTDYSISISSSGGFFANSALHWLLLKKMDHMDYGNSSEMTIAFDLANETFCMVLQPVYSPQPVFIYDSKIHLHVLEGCLCISKMNYAERDFEQYEYENFVLYVRENYGMGFTWRKLYTTLQRELDLQPLAYSKKGNKVCLIDSLDFIKQHLERSTETETNRKLIIHEHRPYNIPGWERPKDIYAIDFDKEPQEPRELNHPFKEIRMHTTIYGSCNGLLLLLIKKRLAIWNPFTRQCKKLPLCPLCGEGQIYCAFGLGYDYASDDYKVVKISGIANLNRVWVFSLKSNSWRILPDFPYTDYSISISSSGGFFANSALHWLLLKKMDHMDYGNSSEMTIAFDLANETFCMVLQPVYSPQPVFIYDSKIHLHVLEGCLCISKMNYAERDFEQYEYENFVLYVRENYGMGFTWRKLYTTLQRELDLQPLAYSKKGNKVWLTYKCYCSEIICYDLHERKTDKRVEININGLRRRTNLSVVCWESLVELGDGSEFDGDISWDSDDDSE</sequence>
<dbReference type="SMART" id="SM00256">
    <property type="entry name" value="FBOX"/>
    <property type="match status" value="1"/>
</dbReference>
<dbReference type="CDD" id="cd22157">
    <property type="entry name" value="F-box_AtFBW1-like"/>
    <property type="match status" value="1"/>
</dbReference>
<dbReference type="InterPro" id="IPR036047">
    <property type="entry name" value="F-box-like_dom_sf"/>
</dbReference>
<dbReference type="InterPro" id="IPR017451">
    <property type="entry name" value="F-box-assoc_interact_dom"/>
</dbReference>
<reference evidence="2 3" key="1">
    <citation type="journal article" date="2014" name="PLoS ONE">
        <title>Global Analysis of Gene Expression Profiles in Physic Nut (Jatropha curcas L.) Seedlings Exposed to Salt Stress.</title>
        <authorList>
            <person name="Zhang L."/>
            <person name="Zhang C."/>
            <person name="Wu P."/>
            <person name="Chen Y."/>
            <person name="Li M."/>
            <person name="Jiang H."/>
            <person name="Wu G."/>
        </authorList>
    </citation>
    <scope>NUCLEOTIDE SEQUENCE [LARGE SCALE GENOMIC DNA]</scope>
    <source>
        <strain evidence="3">cv. GZQX0401</strain>
        <tissue evidence="2">Young leaves</tissue>
    </source>
</reference>
<name>A0A067L171_JATCU</name>
<dbReference type="SUPFAM" id="SSF81383">
    <property type="entry name" value="F-box domain"/>
    <property type="match status" value="1"/>
</dbReference>
<keyword evidence="3" id="KW-1185">Reference proteome</keyword>
<dbReference type="Pfam" id="PF07734">
    <property type="entry name" value="FBA_1"/>
    <property type="match status" value="2"/>
</dbReference>
<organism evidence="2 3">
    <name type="scientific">Jatropha curcas</name>
    <name type="common">Barbados nut</name>
    <dbReference type="NCBI Taxonomy" id="180498"/>
    <lineage>
        <taxon>Eukaryota</taxon>
        <taxon>Viridiplantae</taxon>
        <taxon>Streptophyta</taxon>
        <taxon>Embryophyta</taxon>
        <taxon>Tracheophyta</taxon>
        <taxon>Spermatophyta</taxon>
        <taxon>Magnoliopsida</taxon>
        <taxon>eudicotyledons</taxon>
        <taxon>Gunneridae</taxon>
        <taxon>Pentapetalae</taxon>
        <taxon>rosids</taxon>
        <taxon>fabids</taxon>
        <taxon>Malpighiales</taxon>
        <taxon>Euphorbiaceae</taxon>
        <taxon>Crotonoideae</taxon>
        <taxon>Jatropheae</taxon>
        <taxon>Jatropha</taxon>
    </lineage>
</organism>
<feature type="domain" description="F-box" evidence="1">
    <location>
        <begin position="4"/>
        <end position="51"/>
    </location>
</feature>
<dbReference type="InterPro" id="IPR050796">
    <property type="entry name" value="SCF_F-box_component"/>
</dbReference>
<evidence type="ECO:0000259" key="1">
    <source>
        <dbReference type="PROSITE" id="PS50181"/>
    </source>
</evidence>
<dbReference type="InterPro" id="IPR001810">
    <property type="entry name" value="F-box_dom"/>
</dbReference>
<dbReference type="SUPFAM" id="SSF50965">
    <property type="entry name" value="Galactose oxidase, central domain"/>
    <property type="match status" value="1"/>
</dbReference>
<dbReference type="InterPro" id="IPR011043">
    <property type="entry name" value="Gal_Oxase/kelch_b-propeller"/>
</dbReference>
<dbReference type="NCBIfam" id="TIGR01640">
    <property type="entry name" value="F_box_assoc_1"/>
    <property type="match status" value="2"/>
</dbReference>
<gene>
    <name evidence="2" type="ORF">JCGZ_02902</name>
</gene>